<comment type="caution">
    <text evidence="4">The sequence shown here is derived from an EMBL/GenBank/DDBJ whole genome shotgun (WGS) entry which is preliminary data.</text>
</comment>
<dbReference type="Pfam" id="PF17102">
    <property type="entry name" value="Stealth_CR3"/>
    <property type="match status" value="1"/>
</dbReference>
<gene>
    <name evidence="4" type="ORF">MVEN_01288300</name>
</gene>
<feature type="compositionally biased region" description="Low complexity" evidence="2">
    <location>
        <begin position="476"/>
        <end position="488"/>
    </location>
</feature>
<evidence type="ECO:0000313" key="4">
    <source>
        <dbReference type="EMBL" id="KAF7349878.1"/>
    </source>
</evidence>
<evidence type="ECO:0000256" key="1">
    <source>
        <dbReference type="ARBA" id="ARBA00022679"/>
    </source>
</evidence>
<accession>A0A8H6XX70</accession>
<sequence>MAQYEFQSIQKRARTAAYIFASCHAIESQIPNLDPDLVSENIITLNDDNFVLRDLPPSAYHSPLYGPVLLFQTDQYIVSDATGNLDGSAESRSLGWSNHVLDQRFGARPRPYVLHNARALSLPLLHEASLAFPYYFSATPLSRFRGSVTTPPDLEVNMMFLGSHFVIERHREALLWSWIVAKWGGSSSASSSGNANTHGLLDSTAKDAMWAELGGTPGSDHLHVRWPQRTSRIEVRKNLNRAGIREPFSDPEPPQTRAQYSFVSSDGYVHPYLPFIRTPPPPRHVPNPASDVVKYKWAPPANAVSIFSCPRPALPHRFMTLLAKQRRSPLILPTTAPPLPLNPRKFALRLIYRYSYSLGVSPTKFIMMRTARQMRSKLTRLDRNPHTTLLCINDDLPEWATESVMAAERVLHEWLEERWPEKMDSAALLPMKRAQAAAVGDYRPASDSLVPTPKGLQLSPGSSSFPSETSPRDGNAPSSSATSATSALPPLPPGAQPASSPVSPASDPAIL</sequence>
<dbReference type="GO" id="GO:0003976">
    <property type="term" value="F:UDP-N-acetylglucosamine-lysosomal-enzyme N-acetylglucosaminephosphotransferase activity"/>
    <property type="evidence" value="ECO:0007669"/>
    <property type="project" value="TreeGrafter"/>
</dbReference>
<dbReference type="InterPro" id="IPR031357">
    <property type="entry name" value="Stealth_CR3"/>
</dbReference>
<feature type="compositionally biased region" description="Low complexity" evidence="2">
    <location>
        <begin position="459"/>
        <end position="469"/>
    </location>
</feature>
<name>A0A8H6XX70_9AGAR</name>
<feature type="compositionally biased region" description="Low complexity" evidence="2">
    <location>
        <begin position="496"/>
        <end position="511"/>
    </location>
</feature>
<proteinExistence type="predicted"/>
<feature type="domain" description="Stealth protein CR3 conserved region 3" evidence="3">
    <location>
        <begin position="115"/>
        <end position="168"/>
    </location>
</feature>
<dbReference type="GO" id="GO:0046835">
    <property type="term" value="P:carbohydrate phosphorylation"/>
    <property type="evidence" value="ECO:0007669"/>
    <property type="project" value="TreeGrafter"/>
</dbReference>
<keyword evidence="5" id="KW-1185">Reference proteome</keyword>
<dbReference type="InterPro" id="IPR047141">
    <property type="entry name" value="Stealth"/>
</dbReference>
<dbReference type="AlphaFoldDB" id="A0A8H6XX70"/>
<feature type="region of interest" description="Disordered" evidence="2">
    <location>
        <begin position="443"/>
        <end position="511"/>
    </location>
</feature>
<evidence type="ECO:0000259" key="3">
    <source>
        <dbReference type="Pfam" id="PF17102"/>
    </source>
</evidence>
<protein>
    <recommendedName>
        <fullName evidence="3">Stealth protein CR3 conserved region 3 domain-containing protein</fullName>
    </recommendedName>
</protein>
<dbReference type="EMBL" id="JACAZI010000010">
    <property type="protein sequence ID" value="KAF7349878.1"/>
    <property type="molecule type" value="Genomic_DNA"/>
</dbReference>
<dbReference type="Proteomes" id="UP000620124">
    <property type="component" value="Unassembled WGS sequence"/>
</dbReference>
<dbReference type="PANTHER" id="PTHR24045:SF0">
    <property type="entry name" value="N-ACETYLGLUCOSAMINE-1-PHOSPHOTRANSFERASE SUBUNITS ALPHA_BETA"/>
    <property type="match status" value="1"/>
</dbReference>
<evidence type="ECO:0000256" key="2">
    <source>
        <dbReference type="SAM" id="MobiDB-lite"/>
    </source>
</evidence>
<reference evidence="4" key="1">
    <citation type="submission" date="2020-05" db="EMBL/GenBank/DDBJ databases">
        <title>Mycena genomes resolve the evolution of fungal bioluminescence.</title>
        <authorList>
            <person name="Tsai I.J."/>
        </authorList>
    </citation>
    <scope>NUCLEOTIDE SEQUENCE</scope>
    <source>
        <strain evidence="4">CCC161011</strain>
    </source>
</reference>
<evidence type="ECO:0000313" key="5">
    <source>
        <dbReference type="Proteomes" id="UP000620124"/>
    </source>
</evidence>
<keyword evidence="1" id="KW-0808">Transferase</keyword>
<dbReference type="PANTHER" id="PTHR24045">
    <property type="match status" value="1"/>
</dbReference>
<dbReference type="GO" id="GO:0005794">
    <property type="term" value="C:Golgi apparatus"/>
    <property type="evidence" value="ECO:0007669"/>
    <property type="project" value="TreeGrafter"/>
</dbReference>
<organism evidence="4 5">
    <name type="scientific">Mycena venus</name>
    <dbReference type="NCBI Taxonomy" id="2733690"/>
    <lineage>
        <taxon>Eukaryota</taxon>
        <taxon>Fungi</taxon>
        <taxon>Dikarya</taxon>
        <taxon>Basidiomycota</taxon>
        <taxon>Agaricomycotina</taxon>
        <taxon>Agaricomycetes</taxon>
        <taxon>Agaricomycetidae</taxon>
        <taxon>Agaricales</taxon>
        <taxon>Marasmiineae</taxon>
        <taxon>Mycenaceae</taxon>
        <taxon>Mycena</taxon>
    </lineage>
</organism>
<dbReference type="OrthoDB" id="263283at2759"/>